<evidence type="ECO:0000313" key="1">
    <source>
        <dbReference type="EMBL" id="GAA1961398.1"/>
    </source>
</evidence>
<evidence type="ECO:0008006" key="3">
    <source>
        <dbReference type="Google" id="ProtNLM"/>
    </source>
</evidence>
<name>A0ABN2R0K4_9ACTN</name>
<proteinExistence type="predicted"/>
<sequence length="409" mass="42459">MVVTTAGFAGSLLAGSIVQAPPAAANMGICAIQRQNLFGGTPTPPPPAPTADGVGYGYVYDADCAADPGDRVVADPAYQYNSTRNPNSVDHVDVGSYVVRFAGLGQPGGIAHVTAYGPDLAPAAPGEPPQTGQCKVASWRSNGPDQLVAVRCFTPSGQPVDRQFTASYTNMRAFSGYDYGYLFANNPTAASYTPDPSSQYSTNVDQPLNKVVRTGVGRYTVAMTGVVVNATYNSVLVSAAGITYDPATKRVVNGNVTCQVSGSYGSTATIGCYAGGKPADSQFTLTYVGKGNLFDAPNRPKSGGTSGALPSSYAWAAAGTTGTPQADWAFSTYGTGTMAQVYDPSTGITKVTMPPYTGWGDVQAVAHGDQAGYCGVVNWSDQAVEVQCWDGYGNISALPFNVFFTGRDW</sequence>
<evidence type="ECO:0000313" key="2">
    <source>
        <dbReference type="Proteomes" id="UP001499854"/>
    </source>
</evidence>
<dbReference type="Proteomes" id="UP001499854">
    <property type="component" value="Unassembled WGS sequence"/>
</dbReference>
<gene>
    <name evidence="1" type="ORF">GCM10009838_17470</name>
</gene>
<protein>
    <recommendedName>
        <fullName evidence="3">Ig-like domain-containing protein</fullName>
    </recommendedName>
</protein>
<dbReference type="EMBL" id="BAAAQM010000007">
    <property type="protein sequence ID" value="GAA1961398.1"/>
    <property type="molecule type" value="Genomic_DNA"/>
</dbReference>
<keyword evidence="2" id="KW-1185">Reference proteome</keyword>
<organism evidence="1 2">
    <name type="scientific">Catenulispora subtropica</name>
    <dbReference type="NCBI Taxonomy" id="450798"/>
    <lineage>
        <taxon>Bacteria</taxon>
        <taxon>Bacillati</taxon>
        <taxon>Actinomycetota</taxon>
        <taxon>Actinomycetes</taxon>
        <taxon>Catenulisporales</taxon>
        <taxon>Catenulisporaceae</taxon>
        <taxon>Catenulispora</taxon>
    </lineage>
</organism>
<reference evidence="1 2" key="1">
    <citation type="journal article" date="2019" name="Int. J. Syst. Evol. Microbiol.">
        <title>The Global Catalogue of Microorganisms (GCM) 10K type strain sequencing project: providing services to taxonomists for standard genome sequencing and annotation.</title>
        <authorList>
            <consortium name="The Broad Institute Genomics Platform"/>
            <consortium name="The Broad Institute Genome Sequencing Center for Infectious Disease"/>
            <person name="Wu L."/>
            <person name="Ma J."/>
        </authorList>
    </citation>
    <scope>NUCLEOTIDE SEQUENCE [LARGE SCALE GENOMIC DNA]</scope>
    <source>
        <strain evidence="1 2">JCM 16013</strain>
    </source>
</reference>
<accession>A0ABN2R0K4</accession>
<comment type="caution">
    <text evidence="1">The sequence shown here is derived from an EMBL/GenBank/DDBJ whole genome shotgun (WGS) entry which is preliminary data.</text>
</comment>